<evidence type="ECO:0000256" key="1">
    <source>
        <dbReference type="SAM" id="Phobius"/>
    </source>
</evidence>
<sequence length="173" mass="19629">MNEARREVSEAATISVAFLLMGFALLCCVNYEVTQESSFECPDRPLFGIHMAELLKTYELIQNTHLMALFEHSAIIMLTFSGLEDNDVALYSIMIEVVGLFTRSGFNYAIQSNKEAIYDIHHQFNNAGTCQVGSPMKEEIQNVITYAISWVICQLLNIRVAFKCFDFMSSTRQ</sequence>
<dbReference type="InParanoid" id="G0NKY1"/>
<gene>
    <name evidence="2" type="ORF">CAEBREN_18710</name>
</gene>
<dbReference type="HOGENOM" id="CLU_1548959_0_0_1"/>
<organism evidence="3">
    <name type="scientific">Caenorhabditis brenneri</name>
    <name type="common">Nematode worm</name>
    <dbReference type="NCBI Taxonomy" id="135651"/>
    <lineage>
        <taxon>Eukaryota</taxon>
        <taxon>Metazoa</taxon>
        <taxon>Ecdysozoa</taxon>
        <taxon>Nematoda</taxon>
        <taxon>Chromadorea</taxon>
        <taxon>Rhabditida</taxon>
        <taxon>Rhabditina</taxon>
        <taxon>Rhabditomorpha</taxon>
        <taxon>Rhabditoidea</taxon>
        <taxon>Rhabditidae</taxon>
        <taxon>Peloderinae</taxon>
        <taxon>Caenorhabditis</taxon>
    </lineage>
</organism>
<accession>G0NKY1</accession>
<protein>
    <submittedName>
        <fullName evidence="2">Uncharacterized protein</fullName>
    </submittedName>
</protein>
<reference evidence="3" key="1">
    <citation type="submission" date="2011-07" db="EMBL/GenBank/DDBJ databases">
        <authorList>
            <consortium name="Caenorhabditis brenneri Sequencing and Analysis Consortium"/>
            <person name="Wilson R.K."/>
        </authorList>
    </citation>
    <scope>NUCLEOTIDE SEQUENCE [LARGE SCALE GENOMIC DNA]</scope>
    <source>
        <strain evidence="3">PB2801</strain>
    </source>
</reference>
<keyword evidence="3" id="KW-1185">Reference proteome</keyword>
<keyword evidence="1" id="KW-0812">Transmembrane</keyword>
<name>G0NKY1_CAEBE</name>
<keyword evidence="1" id="KW-1133">Transmembrane helix</keyword>
<feature type="transmembrane region" description="Helical" evidence="1">
    <location>
        <begin position="12"/>
        <end position="33"/>
    </location>
</feature>
<proteinExistence type="predicted"/>
<dbReference type="Proteomes" id="UP000008068">
    <property type="component" value="Unassembled WGS sequence"/>
</dbReference>
<keyword evidence="1" id="KW-0472">Membrane</keyword>
<dbReference type="EMBL" id="GL379903">
    <property type="protein sequence ID" value="EGT33188.1"/>
    <property type="molecule type" value="Genomic_DNA"/>
</dbReference>
<evidence type="ECO:0000313" key="2">
    <source>
        <dbReference type="EMBL" id="EGT33188.1"/>
    </source>
</evidence>
<dbReference type="AlphaFoldDB" id="G0NKY1"/>
<evidence type="ECO:0000313" key="3">
    <source>
        <dbReference type="Proteomes" id="UP000008068"/>
    </source>
</evidence>